<feature type="region of interest" description="Disordered" evidence="1">
    <location>
        <begin position="41"/>
        <end position="60"/>
    </location>
</feature>
<keyword evidence="4" id="KW-1185">Reference proteome</keyword>
<organism evidence="3 4">
    <name type="scientific">Trifolium medium</name>
    <dbReference type="NCBI Taxonomy" id="97028"/>
    <lineage>
        <taxon>Eukaryota</taxon>
        <taxon>Viridiplantae</taxon>
        <taxon>Streptophyta</taxon>
        <taxon>Embryophyta</taxon>
        <taxon>Tracheophyta</taxon>
        <taxon>Spermatophyta</taxon>
        <taxon>Magnoliopsida</taxon>
        <taxon>eudicotyledons</taxon>
        <taxon>Gunneridae</taxon>
        <taxon>Pentapetalae</taxon>
        <taxon>rosids</taxon>
        <taxon>fabids</taxon>
        <taxon>Fabales</taxon>
        <taxon>Fabaceae</taxon>
        <taxon>Papilionoideae</taxon>
        <taxon>50 kb inversion clade</taxon>
        <taxon>NPAAA clade</taxon>
        <taxon>Hologalegina</taxon>
        <taxon>IRL clade</taxon>
        <taxon>Trifolieae</taxon>
        <taxon>Trifolium</taxon>
    </lineage>
</organism>
<sequence>MKDLGPLSYFLGIDDSRHLSGIFLSQSTYASEIIERADTTSCKPSATPVDTKQKLSTSSGTPYEDPLYIGVLQGLYNISPSLNLTYHM</sequence>
<dbReference type="EMBL" id="LXQA010471207">
    <property type="protein sequence ID" value="MCI53919.1"/>
    <property type="molecule type" value="Genomic_DNA"/>
</dbReference>
<evidence type="ECO:0000256" key="1">
    <source>
        <dbReference type="SAM" id="MobiDB-lite"/>
    </source>
</evidence>
<evidence type="ECO:0000313" key="4">
    <source>
        <dbReference type="Proteomes" id="UP000265520"/>
    </source>
</evidence>
<proteinExistence type="predicted"/>
<accession>A0A392SYZ9</accession>
<name>A0A392SYZ9_9FABA</name>
<evidence type="ECO:0000313" key="3">
    <source>
        <dbReference type="EMBL" id="MCI53919.1"/>
    </source>
</evidence>
<reference evidence="3 4" key="1">
    <citation type="journal article" date="2018" name="Front. Plant Sci.">
        <title>Red Clover (Trifolium pratense) and Zigzag Clover (T. medium) - A Picture of Genomic Similarities and Differences.</title>
        <authorList>
            <person name="Dluhosova J."/>
            <person name="Istvanek J."/>
            <person name="Nedelnik J."/>
            <person name="Repkova J."/>
        </authorList>
    </citation>
    <scope>NUCLEOTIDE SEQUENCE [LARGE SCALE GENOMIC DNA]</scope>
    <source>
        <strain evidence="4">cv. 10/8</strain>
        <tissue evidence="3">Leaf</tissue>
    </source>
</reference>
<protein>
    <submittedName>
        <fullName evidence="3">Copia protein</fullName>
    </submittedName>
</protein>
<comment type="caution">
    <text evidence="3">The sequence shown here is derived from an EMBL/GenBank/DDBJ whole genome shotgun (WGS) entry which is preliminary data.</text>
</comment>
<feature type="non-terminal residue" evidence="3">
    <location>
        <position position="88"/>
    </location>
</feature>
<feature type="domain" description="Reverse transcriptase Ty1/copia-type" evidence="2">
    <location>
        <begin position="1"/>
        <end position="49"/>
    </location>
</feature>
<dbReference type="Proteomes" id="UP000265520">
    <property type="component" value="Unassembled WGS sequence"/>
</dbReference>
<dbReference type="InterPro" id="IPR013103">
    <property type="entry name" value="RVT_2"/>
</dbReference>
<dbReference type="Pfam" id="PF07727">
    <property type="entry name" value="RVT_2"/>
    <property type="match status" value="1"/>
</dbReference>
<evidence type="ECO:0000259" key="2">
    <source>
        <dbReference type="Pfam" id="PF07727"/>
    </source>
</evidence>
<dbReference type="AlphaFoldDB" id="A0A392SYZ9"/>